<reference evidence="2" key="1">
    <citation type="journal article" date="2015" name="Nature">
        <title>Complex archaea that bridge the gap between prokaryotes and eukaryotes.</title>
        <authorList>
            <person name="Spang A."/>
            <person name="Saw J.H."/>
            <person name="Jorgensen S.L."/>
            <person name="Zaremba-Niedzwiedzka K."/>
            <person name="Martijn J."/>
            <person name="Lind A.E."/>
            <person name="van Eijk R."/>
            <person name="Schleper C."/>
            <person name="Guy L."/>
            <person name="Ettema T.J."/>
        </authorList>
    </citation>
    <scope>NUCLEOTIDE SEQUENCE</scope>
</reference>
<name>A0A0F9JJW8_9ZZZZ</name>
<evidence type="ECO:0000313" key="2">
    <source>
        <dbReference type="EMBL" id="KKL99247.1"/>
    </source>
</evidence>
<feature type="compositionally biased region" description="Polar residues" evidence="1">
    <location>
        <begin position="1"/>
        <end position="10"/>
    </location>
</feature>
<evidence type="ECO:0008006" key="3">
    <source>
        <dbReference type="Google" id="ProtNLM"/>
    </source>
</evidence>
<dbReference type="EMBL" id="LAZR01017722">
    <property type="protein sequence ID" value="KKL99247.1"/>
    <property type="molecule type" value="Genomic_DNA"/>
</dbReference>
<comment type="caution">
    <text evidence="2">The sequence shown here is derived from an EMBL/GenBank/DDBJ whole genome shotgun (WGS) entry which is preliminary data.</text>
</comment>
<gene>
    <name evidence="2" type="ORF">LCGC14_1816310</name>
</gene>
<dbReference type="AlphaFoldDB" id="A0A0F9JJW8"/>
<organism evidence="2">
    <name type="scientific">marine sediment metagenome</name>
    <dbReference type="NCBI Taxonomy" id="412755"/>
    <lineage>
        <taxon>unclassified sequences</taxon>
        <taxon>metagenomes</taxon>
        <taxon>ecological metagenomes</taxon>
    </lineage>
</organism>
<sequence>MKINVYTGNDGSPRVTVEGDGDSAEDVAKAYRATMITLAKLAEEEKE</sequence>
<accession>A0A0F9JJW8</accession>
<feature type="region of interest" description="Disordered" evidence="1">
    <location>
        <begin position="1"/>
        <end position="22"/>
    </location>
</feature>
<proteinExistence type="predicted"/>
<evidence type="ECO:0000256" key="1">
    <source>
        <dbReference type="SAM" id="MobiDB-lite"/>
    </source>
</evidence>
<protein>
    <recommendedName>
        <fullName evidence="3">2-isopropylmalate synthase LeuA allosteric (dimerisation) domain-containing protein</fullName>
    </recommendedName>
</protein>